<keyword evidence="1" id="KW-0489">Methyltransferase</keyword>
<dbReference type="CDD" id="cd02440">
    <property type="entry name" value="AdoMet_MTases"/>
    <property type="match status" value="1"/>
</dbReference>
<name>A0A5A5S5G2_MICAE</name>
<proteinExistence type="predicted"/>
<dbReference type="Proteomes" id="UP000324689">
    <property type="component" value="Unassembled WGS sequence"/>
</dbReference>
<reference evidence="1 2" key="1">
    <citation type="submission" date="2018-09" db="EMBL/GenBank/DDBJ databases">
        <title>Evolutionary history of phycoerythrin pigmentation in the water bloom-forming cyanobacterium Microcystis aeruginosa.</title>
        <authorList>
            <person name="Tanabe Y."/>
            <person name="Tanabe Y."/>
            <person name="Yamaguchi H."/>
        </authorList>
    </citation>
    <scope>NUCLEOTIDE SEQUENCE [LARGE SCALE GENOMIC DNA]</scope>
    <source>
        <strain evidence="1 2">NIES-2521</strain>
    </source>
</reference>
<dbReference type="InterPro" id="IPR029063">
    <property type="entry name" value="SAM-dependent_MTases_sf"/>
</dbReference>
<dbReference type="Pfam" id="PF13489">
    <property type="entry name" value="Methyltransf_23"/>
    <property type="match status" value="1"/>
</dbReference>
<protein>
    <submittedName>
        <fullName evidence="1">Ubiquinone biosynthesis O-methyltransferase</fullName>
        <ecNumber evidence="1">2.1.1.222</ecNumber>
    </submittedName>
</protein>
<organism evidence="1 2">
    <name type="scientific">Microcystis aeruginosa NIES-2521</name>
    <dbReference type="NCBI Taxonomy" id="2303983"/>
    <lineage>
        <taxon>Bacteria</taxon>
        <taxon>Bacillati</taxon>
        <taxon>Cyanobacteriota</taxon>
        <taxon>Cyanophyceae</taxon>
        <taxon>Oscillatoriophycideae</taxon>
        <taxon>Chroococcales</taxon>
        <taxon>Microcystaceae</taxon>
        <taxon>Microcystis</taxon>
    </lineage>
</organism>
<gene>
    <name evidence="1" type="primary">ubiG_3</name>
    <name evidence="1" type="ORF">MiTs_02700</name>
</gene>
<sequence length="250" mass="29157">MNISNVVKIYKQKIKQYRAIKMLKSFIFGTHPLHKYLQNSYTKKPDINLLDLGCGNHSPTRYKSLYPNIIYTGLDIAEYNLDDNDRKIADELLILNCHPKDFLSQVQDALKDNYYDFIIMSHVIEHLENPREILVALASKIKAGGIFYLAFPAEDTIYFPSAEGTLNFYDDNTHKWIPSLREILNILVKNGCQPIYLKDRYQPLAYAFVGFFSIIKEYIKSKFFQKPIKVNSYIWSLYGFESIIIVQKLT</sequence>
<keyword evidence="1" id="KW-0808">Transferase</keyword>
<dbReference type="AlphaFoldDB" id="A0A5A5S5G2"/>
<accession>A0A5A5S5G2</accession>
<dbReference type="GO" id="GO:0102208">
    <property type="term" value="F:2-polyprenyl-6-hydroxyphenol methylase activity"/>
    <property type="evidence" value="ECO:0007669"/>
    <property type="project" value="UniProtKB-EC"/>
</dbReference>
<dbReference type="Gene3D" id="3.40.50.150">
    <property type="entry name" value="Vaccinia Virus protein VP39"/>
    <property type="match status" value="1"/>
</dbReference>
<evidence type="ECO:0000313" key="2">
    <source>
        <dbReference type="Proteomes" id="UP000324689"/>
    </source>
</evidence>
<comment type="caution">
    <text evidence="1">The sequence shown here is derived from an EMBL/GenBank/DDBJ whole genome shotgun (WGS) entry which is preliminary data.</text>
</comment>
<evidence type="ECO:0000313" key="1">
    <source>
        <dbReference type="EMBL" id="GCA80691.1"/>
    </source>
</evidence>
<dbReference type="EC" id="2.1.1.222" evidence="1"/>
<dbReference type="SUPFAM" id="SSF53335">
    <property type="entry name" value="S-adenosyl-L-methionine-dependent methyltransferases"/>
    <property type="match status" value="1"/>
</dbReference>
<dbReference type="RefSeq" id="WP_149976169.1">
    <property type="nucleotide sequence ID" value="NZ_BHVQ01000034.1"/>
</dbReference>
<keyword evidence="1" id="KW-0830">Ubiquinone</keyword>
<dbReference type="GO" id="GO:0032259">
    <property type="term" value="P:methylation"/>
    <property type="evidence" value="ECO:0007669"/>
    <property type="project" value="UniProtKB-KW"/>
</dbReference>
<dbReference type="EMBL" id="BHVQ01000034">
    <property type="protein sequence ID" value="GCA80691.1"/>
    <property type="molecule type" value="Genomic_DNA"/>
</dbReference>